<keyword evidence="1" id="KW-0732">Signal</keyword>
<name>A0A024TSN6_9STRA</name>
<accession>A0A024TSN6</accession>
<dbReference type="GeneID" id="20086915"/>
<feature type="signal peptide" evidence="1">
    <location>
        <begin position="1"/>
        <end position="19"/>
    </location>
</feature>
<dbReference type="RefSeq" id="XP_008874279.1">
    <property type="nucleotide sequence ID" value="XM_008876057.1"/>
</dbReference>
<dbReference type="AlphaFoldDB" id="A0A024TSN6"/>
<sequence>MRGLTAVVVLAGIVATASSTATASHNDTASIETTYYVHAVNATQGVYAASRSADATTAIPPATAFVDWDHLFPSNAQNDPVTKLDATYGTNTAPVVASQLAMPTPPPSMPPPAIALR</sequence>
<feature type="chain" id="PRO_5001537759" description="Secreted protein" evidence="1">
    <location>
        <begin position="20"/>
        <end position="117"/>
    </location>
</feature>
<gene>
    <name evidence="2" type="ORF">H310_09865</name>
</gene>
<protein>
    <recommendedName>
        <fullName evidence="3">Secreted protein</fullName>
    </recommendedName>
</protein>
<evidence type="ECO:0000256" key="1">
    <source>
        <dbReference type="SAM" id="SignalP"/>
    </source>
</evidence>
<organism evidence="2">
    <name type="scientific">Aphanomyces invadans</name>
    <dbReference type="NCBI Taxonomy" id="157072"/>
    <lineage>
        <taxon>Eukaryota</taxon>
        <taxon>Sar</taxon>
        <taxon>Stramenopiles</taxon>
        <taxon>Oomycota</taxon>
        <taxon>Saprolegniomycetes</taxon>
        <taxon>Saprolegniales</taxon>
        <taxon>Verrucalvaceae</taxon>
        <taxon>Aphanomyces</taxon>
    </lineage>
</organism>
<dbReference type="VEuPathDB" id="FungiDB:H310_09865"/>
<reference evidence="2" key="1">
    <citation type="submission" date="2013-12" db="EMBL/GenBank/DDBJ databases">
        <title>The Genome Sequence of Aphanomyces invadans NJM9701.</title>
        <authorList>
            <consortium name="The Broad Institute Genomics Platform"/>
            <person name="Russ C."/>
            <person name="Tyler B."/>
            <person name="van West P."/>
            <person name="Dieguez-Uribeondo J."/>
            <person name="Young S.K."/>
            <person name="Zeng Q."/>
            <person name="Gargeya S."/>
            <person name="Fitzgerald M."/>
            <person name="Abouelleil A."/>
            <person name="Alvarado L."/>
            <person name="Chapman S.B."/>
            <person name="Gainer-Dewar J."/>
            <person name="Goldberg J."/>
            <person name="Griggs A."/>
            <person name="Gujja S."/>
            <person name="Hansen M."/>
            <person name="Howarth C."/>
            <person name="Imamovic A."/>
            <person name="Ireland A."/>
            <person name="Larimer J."/>
            <person name="McCowan C."/>
            <person name="Murphy C."/>
            <person name="Pearson M."/>
            <person name="Poon T.W."/>
            <person name="Priest M."/>
            <person name="Roberts A."/>
            <person name="Saif S."/>
            <person name="Shea T."/>
            <person name="Sykes S."/>
            <person name="Wortman J."/>
            <person name="Nusbaum C."/>
            <person name="Birren B."/>
        </authorList>
    </citation>
    <scope>NUCLEOTIDE SEQUENCE [LARGE SCALE GENOMIC DNA]</scope>
    <source>
        <strain evidence="2">NJM9701</strain>
    </source>
</reference>
<evidence type="ECO:0008006" key="3">
    <source>
        <dbReference type="Google" id="ProtNLM"/>
    </source>
</evidence>
<dbReference type="EMBL" id="KI913974">
    <property type="protein sequence ID" value="ETV97033.1"/>
    <property type="molecule type" value="Genomic_DNA"/>
</dbReference>
<proteinExistence type="predicted"/>
<evidence type="ECO:0000313" key="2">
    <source>
        <dbReference type="EMBL" id="ETV97033.1"/>
    </source>
</evidence>